<proteinExistence type="predicted"/>
<dbReference type="OrthoDB" id="237792at2"/>
<protein>
    <recommendedName>
        <fullName evidence="2">Peptidase C-terminal archaeal/bacterial domain-containing protein</fullName>
    </recommendedName>
</protein>
<reference evidence="3 4" key="1">
    <citation type="submission" date="2019-02" db="EMBL/GenBank/DDBJ databases">
        <title>Deep-cultivation of Planctomycetes and their phenomic and genomic characterization uncovers novel biology.</title>
        <authorList>
            <person name="Wiegand S."/>
            <person name="Jogler M."/>
            <person name="Boedeker C."/>
            <person name="Pinto D."/>
            <person name="Vollmers J."/>
            <person name="Rivas-Marin E."/>
            <person name="Kohn T."/>
            <person name="Peeters S.H."/>
            <person name="Heuer A."/>
            <person name="Rast P."/>
            <person name="Oberbeckmann S."/>
            <person name="Bunk B."/>
            <person name="Jeske O."/>
            <person name="Meyerdierks A."/>
            <person name="Storesund J.E."/>
            <person name="Kallscheuer N."/>
            <person name="Luecker S."/>
            <person name="Lage O.M."/>
            <person name="Pohl T."/>
            <person name="Merkel B.J."/>
            <person name="Hornburger P."/>
            <person name="Mueller R.-W."/>
            <person name="Bruemmer F."/>
            <person name="Labrenz M."/>
            <person name="Spormann A.M."/>
            <person name="Op den Camp H."/>
            <person name="Overmann J."/>
            <person name="Amann R."/>
            <person name="Jetten M.S.M."/>
            <person name="Mascher T."/>
            <person name="Medema M.H."/>
            <person name="Devos D.P."/>
            <person name="Kaster A.-K."/>
            <person name="Ovreas L."/>
            <person name="Rohde M."/>
            <person name="Galperin M.Y."/>
            <person name="Jogler C."/>
        </authorList>
    </citation>
    <scope>NUCLEOTIDE SEQUENCE [LARGE SCALE GENOMIC DNA]</scope>
    <source>
        <strain evidence="3 4">Pan44</strain>
    </source>
</reference>
<evidence type="ECO:0000256" key="1">
    <source>
        <dbReference type="SAM" id="SignalP"/>
    </source>
</evidence>
<organism evidence="3 4">
    <name type="scientific">Caulifigura coniformis</name>
    <dbReference type="NCBI Taxonomy" id="2527983"/>
    <lineage>
        <taxon>Bacteria</taxon>
        <taxon>Pseudomonadati</taxon>
        <taxon>Planctomycetota</taxon>
        <taxon>Planctomycetia</taxon>
        <taxon>Planctomycetales</taxon>
        <taxon>Planctomycetaceae</taxon>
        <taxon>Caulifigura</taxon>
    </lineage>
</organism>
<feature type="domain" description="Peptidase C-terminal archaeal/bacterial" evidence="2">
    <location>
        <begin position="163"/>
        <end position="233"/>
    </location>
</feature>
<evidence type="ECO:0000313" key="4">
    <source>
        <dbReference type="Proteomes" id="UP000315700"/>
    </source>
</evidence>
<feature type="signal peptide" evidence="1">
    <location>
        <begin position="1"/>
        <end position="35"/>
    </location>
</feature>
<accession>A0A517SH24</accession>
<evidence type="ECO:0000259" key="2">
    <source>
        <dbReference type="Pfam" id="PF04151"/>
    </source>
</evidence>
<dbReference type="EMBL" id="CP036271">
    <property type="protein sequence ID" value="QDT55428.1"/>
    <property type="molecule type" value="Genomic_DNA"/>
</dbReference>
<dbReference type="AlphaFoldDB" id="A0A517SH24"/>
<dbReference type="InParanoid" id="A0A517SH24"/>
<keyword evidence="4" id="KW-1185">Reference proteome</keyword>
<dbReference type="Pfam" id="PF04151">
    <property type="entry name" value="PPC"/>
    <property type="match status" value="2"/>
</dbReference>
<evidence type="ECO:0000313" key="3">
    <source>
        <dbReference type="EMBL" id="QDT55428.1"/>
    </source>
</evidence>
<keyword evidence="1" id="KW-0732">Signal</keyword>
<dbReference type="RefSeq" id="WP_145031215.1">
    <property type="nucleotide sequence ID" value="NZ_CP036271.1"/>
</dbReference>
<dbReference type="KEGG" id="ccos:Pan44_34710"/>
<dbReference type="Proteomes" id="UP000315700">
    <property type="component" value="Chromosome"/>
</dbReference>
<name>A0A517SH24_9PLAN</name>
<feature type="chain" id="PRO_5022152256" description="Peptidase C-terminal archaeal/bacterial domain-containing protein" evidence="1">
    <location>
        <begin position="36"/>
        <end position="778"/>
    </location>
</feature>
<gene>
    <name evidence="3" type="ORF">Pan44_34710</name>
</gene>
<feature type="domain" description="Peptidase C-terminal archaeal/bacterial" evidence="2">
    <location>
        <begin position="354"/>
        <end position="419"/>
    </location>
</feature>
<dbReference type="InterPro" id="IPR007280">
    <property type="entry name" value="Peptidase_C_arc/bac"/>
</dbReference>
<dbReference type="Gene3D" id="2.60.120.380">
    <property type="match status" value="2"/>
</dbReference>
<sequence precursor="true">MKHRPAARHGKFWLSLGLRAVLLMAGASMAGPASAAEPPSVTTMVRKSAAPGETLKVTLGGKGLAGDVRLWTSFGPPMPLADTPPDNGKTDGYCTFAVNVPAGTPLGMHALRVISPNGVSTTLPFLIDDLPTVEKKGGNQSLATAQELTIPGGVDGRVDNLSRDYYRFRVAAGQTVSFEVFCRRLGSPMDASLYLYDAKGRILAYSDDAEGLSTDPQFVYTFAKEGDYIVELRDIRYAGGDAFGYHLRIGDFPCVHTALPLAVKRGSTTRVDFAGVSCSDATPAMAAVPADWAEDWFPVSTRRSTGSSSAFATLAVVAADDVLDREPNNHQPQAQQIELGPSISGRFDDRGDIDQFTFSATKGQRYQFAGFTREIGAPSDLTFRVLNSEGKAIASADDNGTSEGTLDVTFPADGTYTLELVDLNKRGGPQYSYRVVPSLYRPGFSLSASTDTVNVPAGGTASLVVTAARRDYPGPIEIEVRGLPQGFRAGAARLGPGINSATVTISATPDAASMSLADVTIIGSARVQETAFEATASLVDALRGRWSGVTQVNPRFAESVVLTVAPARGITLNVDPAEVVFGPSLKATVKVTATRAAGFDGPIKLVTSPEKDGLPANITAELKPIEAGATEAVVTLTANEKAAKGPFSIALSGVHEKDKVVTTAAVPNLGLRLQEAFQLAAVPMATPMLARGSTLKLKVNVTRNPAYAGEVRLVCEKLPAGVTAPEIVLKADQVEAELTLSAAADATVGMASEVILRASSPAEAKISSTIPLPAFSVQ</sequence>